<organism evidence="2">
    <name type="scientific">Panicum hallii</name>
    <dbReference type="NCBI Taxonomy" id="206008"/>
    <lineage>
        <taxon>Eukaryota</taxon>
        <taxon>Viridiplantae</taxon>
        <taxon>Streptophyta</taxon>
        <taxon>Embryophyta</taxon>
        <taxon>Tracheophyta</taxon>
        <taxon>Spermatophyta</taxon>
        <taxon>Magnoliopsida</taxon>
        <taxon>Liliopsida</taxon>
        <taxon>Poales</taxon>
        <taxon>Poaceae</taxon>
        <taxon>PACMAD clade</taxon>
        <taxon>Panicoideae</taxon>
        <taxon>Panicodae</taxon>
        <taxon>Paniceae</taxon>
        <taxon>Panicinae</taxon>
        <taxon>Panicum</taxon>
        <taxon>Panicum sect. Panicum</taxon>
    </lineage>
</organism>
<sequence length="223" mass="24773">MDASYLRERAILTPTNDIVDLVNNHVVSLIPGEAKQYLSCDRISKAPGSHESLDILYPVEFLNSLNGNNFPTHELILKKGVPIMLLRNINQSIGLCNGTRLIVTALGNMVIEAQIMTGTHIGRTVLIPRISQTLKNTKLPFTMERRQLPVKICYAMTINKSQGQTLSSAGVYLKKPVFTHGQLYVAVSRVNSKKGLKMLIEDDDGNCTDTTRNIVYSEIFSNI</sequence>
<dbReference type="GO" id="GO:0006260">
    <property type="term" value="P:DNA replication"/>
    <property type="evidence" value="ECO:0007669"/>
    <property type="project" value="TreeGrafter"/>
</dbReference>
<dbReference type="EMBL" id="CM008048">
    <property type="protein sequence ID" value="PVH63016.1"/>
    <property type="molecule type" value="Genomic_DNA"/>
</dbReference>
<dbReference type="PANTHER" id="PTHR23274:SF53">
    <property type="entry name" value="ATP-DEPENDENT DNA HELICASE"/>
    <property type="match status" value="1"/>
</dbReference>
<gene>
    <name evidence="2" type="ORF">PAHAL_3G454400</name>
</gene>
<dbReference type="Gene3D" id="3.40.50.300">
    <property type="entry name" value="P-loop containing nucleotide triphosphate hydrolases"/>
    <property type="match status" value="1"/>
</dbReference>
<name>A0A2T8KLH4_9POAL</name>
<dbReference type="InterPro" id="IPR049163">
    <property type="entry name" value="Pif1-like_2B_dom"/>
</dbReference>
<dbReference type="AlphaFoldDB" id="A0A2T8KLH4"/>
<dbReference type="CDD" id="cd18809">
    <property type="entry name" value="SF1_C_RecD"/>
    <property type="match status" value="1"/>
</dbReference>
<dbReference type="Pfam" id="PF21530">
    <property type="entry name" value="Pif1_2B_dom"/>
    <property type="match status" value="1"/>
</dbReference>
<dbReference type="PANTHER" id="PTHR23274">
    <property type="entry name" value="DNA HELICASE-RELATED"/>
    <property type="match status" value="1"/>
</dbReference>
<dbReference type="GO" id="GO:0005657">
    <property type="term" value="C:replication fork"/>
    <property type="evidence" value="ECO:0007669"/>
    <property type="project" value="TreeGrafter"/>
</dbReference>
<dbReference type="Gramene" id="PVH63016">
    <property type="protein sequence ID" value="PVH63016"/>
    <property type="gene ID" value="PAHAL_3G454400"/>
</dbReference>
<accession>A0A2T8KLH4</accession>
<evidence type="ECO:0000259" key="1">
    <source>
        <dbReference type="Pfam" id="PF21530"/>
    </source>
</evidence>
<dbReference type="InterPro" id="IPR027417">
    <property type="entry name" value="P-loop_NTPase"/>
</dbReference>
<proteinExistence type="predicted"/>
<dbReference type="SUPFAM" id="SSF52540">
    <property type="entry name" value="P-loop containing nucleoside triphosphate hydrolases"/>
    <property type="match status" value="1"/>
</dbReference>
<evidence type="ECO:0000313" key="2">
    <source>
        <dbReference type="EMBL" id="PVH63016.1"/>
    </source>
</evidence>
<reference evidence="2" key="1">
    <citation type="submission" date="2018-04" db="EMBL/GenBank/DDBJ databases">
        <title>WGS assembly of Panicum hallii.</title>
        <authorList>
            <person name="Lovell J."/>
            <person name="Jenkins J."/>
            <person name="Lowry D."/>
            <person name="Mamidi S."/>
            <person name="Sreedasyam A."/>
            <person name="Weng X."/>
            <person name="Barry K."/>
            <person name="Bonette J."/>
            <person name="Campitelli B."/>
            <person name="Daum C."/>
            <person name="Gordon S."/>
            <person name="Gould B."/>
            <person name="Lipzen A."/>
            <person name="Macqueen A."/>
            <person name="Palacio-Mejia J."/>
            <person name="Plott C."/>
            <person name="Shakirov E."/>
            <person name="Shu S."/>
            <person name="Yoshinaga Y."/>
            <person name="Zane M."/>
            <person name="Rokhsar D."/>
            <person name="Grimwood J."/>
            <person name="Schmutz J."/>
            <person name="Juenger T."/>
        </authorList>
    </citation>
    <scope>NUCLEOTIDE SEQUENCE [LARGE SCALE GENOMIC DNA]</scope>
    <source>
        <strain evidence="2">FIL2</strain>
    </source>
</reference>
<protein>
    <recommendedName>
        <fullName evidence="1">DNA helicase Pif1-like 2B domain-containing protein</fullName>
    </recommendedName>
</protein>
<dbReference type="FunFam" id="3.40.50.300:FF:002884">
    <property type="entry name" value="ATP-dependent DNA helicase"/>
    <property type="match status" value="1"/>
</dbReference>
<feature type="domain" description="DNA helicase Pif1-like 2B" evidence="1">
    <location>
        <begin position="60"/>
        <end position="106"/>
    </location>
</feature>
<dbReference type="Proteomes" id="UP000243499">
    <property type="component" value="Chromosome 3"/>
</dbReference>